<keyword evidence="2" id="KW-1185">Reference proteome</keyword>
<name>A0AC61NR52_9BACT</name>
<dbReference type="EMBL" id="CP081303">
    <property type="protein sequence ID" value="QZE14679.1"/>
    <property type="molecule type" value="Genomic_DNA"/>
</dbReference>
<dbReference type="Proteomes" id="UP000826212">
    <property type="component" value="Chromosome"/>
</dbReference>
<reference evidence="1" key="1">
    <citation type="submission" date="2021-08" db="EMBL/GenBank/DDBJ databases">
        <title>Novel anaerobic bacterium isolated from sea squirt in East Sea, Republic of Korea.</title>
        <authorList>
            <person name="Nguyen T.H."/>
            <person name="Li Z."/>
            <person name="Lee Y.-J."/>
            <person name="Ko J."/>
            <person name="Kim S.-G."/>
        </authorList>
    </citation>
    <scope>NUCLEOTIDE SEQUENCE</scope>
    <source>
        <strain evidence="1">KCTC 25031</strain>
    </source>
</reference>
<accession>A0AC61NR52</accession>
<evidence type="ECO:0000313" key="2">
    <source>
        <dbReference type="Proteomes" id="UP000826212"/>
    </source>
</evidence>
<sequence length="212" mass="22450">MAKIESNFTNMVITLFVVTMGAGAILGFMNELTADAISASQTKAQEEAIASVLPKFDKLAKSYKVLNKGDKDSLEIFPALDANGNVVGRAVKTYTNNGFSGHIDIMVGLDNTNKISGFQVLQHQETPGLGSKMQEWFSTPKEGKNNSIIGLDPSKTNMTVTKDGGDIDAITAATISSRAFLDALRRASAIEGNTDATTGATTKHNESKGGES</sequence>
<evidence type="ECO:0000313" key="1">
    <source>
        <dbReference type="EMBL" id="QZE14679.1"/>
    </source>
</evidence>
<proteinExistence type="predicted"/>
<gene>
    <name evidence="1" type="ORF">K4L44_02065</name>
</gene>
<protein>
    <submittedName>
        <fullName evidence="1">RnfABCDGE type electron transport complex subunit G</fullName>
    </submittedName>
</protein>
<organism evidence="1 2">
    <name type="scientific">Halosquirtibacter laminarini</name>
    <dbReference type="NCBI Taxonomy" id="3374600"/>
    <lineage>
        <taxon>Bacteria</taxon>
        <taxon>Pseudomonadati</taxon>
        <taxon>Bacteroidota</taxon>
        <taxon>Bacteroidia</taxon>
        <taxon>Marinilabiliales</taxon>
        <taxon>Prolixibacteraceae</taxon>
        <taxon>Halosquirtibacter</taxon>
    </lineage>
</organism>